<reference evidence="12" key="2">
    <citation type="submission" date="2017-05" db="EMBL/GenBank/DDBJ databases">
        <title>Draft genome sequence of Geobacter pelophilus, a iron(III)-reducing bacteria.</title>
        <authorList>
            <person name="Aoyagi T."/>
            <person name="Koike H."/>
            <person name="Morita T."/>
            <person name="Sato Y."/>
            <person name="Habe H."/>
            <person name="Hori T."/>
        </authorList>
    </citation>
    <scope>NUCLEOTIDE SEQUENCE [LARGE SCALE GENOMIC DNA]</scope>
    <source>
        <strain evidence="12">Drf2</strain>
    </source>
</reference>
<evidence type="ECO:0000256" key="6">
    <source>
        <dbReference type="ARBA" id="ARBA00022676"/>
    </source>
</evidence>
<evidence type="ECO:0000256" key="1">
    <source>
        <dbReference type="ARBA" id="ARBA00005049"/>
    </source>
</evidence>
<name>A0ABQ0MNK1_9BACT</name>
<dbReference type="PANTHER" id="PTHR43463:SF1">
    <property type="entry name" value="NICOTINATE-NUCLEOTIDE--DIMETHYLBENZIMIDAZOLE PHOSPHORIBOSYLTRANSFERASE"/>
    <property type="match status" value="1"/>
</dbReference>
<sequence>MNNFNATEGTMELLESALAKIQPLDEALLAQAQAKLDNKTKPQGSLGLLEDMARRYAAITGDLTPKIGRKVIFTFAGDHGIVEEGVSLFPKEVTPQMVLNFLRGGAGVNVLARHAGAEVRVVDVGVDYDFEPTEGLIINKIAKGTRNFAKGSAMTREEAVAAIEVGIALADRAKAEGIAMVGTGEMGIGNTSPSSAIIAAFAGCSVREVTHRGTGIGDQALEHKIKVIQAGLDLNRPNPEDPLDVLSKVGGLEIAGIAGLVLGAAANRIPVVVDGFISTAGALIACEMHPNVKEYIFAAHNSVEIGHQMMLQRIGAKPILDLQLRLGEGTGAALAMALIEAGVKVLNEMATFEEAGVASS</sequence>
<evidence type="ECO:0000256" key="10">
    <source>
        <dbReference type="HAMAP-Rule" id="MF_00230"/>
    </source>
</evidence>
<dbReference type="Pfam" id="PF02277">
    <property type="entry name" value="DBI_PRT"/>
    <property type="match status" value="1"/>
</dbReference>
<comment type="similarity">
    <text evidence="2 10">Belongs to the CobT family.</text>
</comment>
<evidence type="ECO:0000256" key="3">
    <source>
        <dbReference type="ARBA" id="ARBA00011991"/>
    </source>
</evidence>
<dbReference type="PANTHER" id="PTHR43463">
    <property type="entry name" value="NICOTINATE-NUCLEOTIDE--DIMETHYLBENZIMIDAZOLE PHOSPHORIBOSYLTRANSFERASE"/>
    <property type="match status" value="1"/>
</dbReference>
<comment type="pathway">
    <text evidence="1 10">Nucleoside biosynthesis; alpha-ribazole biosynthesis; alpha-ribazole from 5,6-dimethylbenzimidazole: step 1/2.</text>
</comment>
<proteinExistence type="inferred from homology"/>
<reference evidence="11 12" key="1">
    <citation type="submission" date="2017-04" db="EMBL/GenBank/DDBJ databases">
        <authorList>
            <consortium name="Geobacter pelophilus Genome Sequencing"/>
            <person name="Aoyagi T."/>
            <person name="Koike H."/>
            <person name="Hori T."/>
        </authorList>
    </citation>
    <scope>NUCLEOTIDE SEQUENCE [LARGE SCALE GENOMIC DNA]</scope>
    <source>
        <strain evidence="11 12">Drf2</strain>
    </source>
</reference>
<dbReference type="InterPro" id="IPR023195">
    <property type="entry name" value="Nict_dMeBzImd_PRibTrfase_N"/>
</dbReference>
<evidence type="ECO:0000313" key="11">
    <source>
        <dbReference type="EMBL" id="GAW68564.1"/>
    </source>
</evidence>
<evidence type="ECO:0000256" key="8">
    <source>
        <dbReference type="ARBA" id="ARBA00030686"/>
    </source>
</evidence>
<dbReference type="Proteomes" id="UP000194153">
    <property type="component" value="Unassembled WGS sequence"/>
</dbReference>
<dbReference type="InterPro" id="IPR017846">
    <property type="entry name" value="Nict_dMeBzImd_PRibTrfase_bact"/>
</dbReference>
<dbReference type="Gene3D" id="1.10.1610.10">
    <property type="match status" value="1"/>
</dbReference>
<accession>A0ABQ0MNK1</accession>
<dbReference type="InterPro" id="IPR036087">
    <property type="entry name" value="Nict_dMeBzImd_PRibTrfase_sf"/>
</dbReference>
<evidence type="ECO:0000256" key="7">
    <source>
        <dbReference type="ARBA" id="ARBA00022679"/>
    </source>
</evidence>
<comment type="caution">
    <text evidence="11">The sequence shown here is derived from an EMBL/GenBank/DDBJ whole genome shotgun (WGS) entry which is preliminary data.</text>
</comment>
<comment type="function">
    <text evidence="10">Catalyzes the synthesis of alpha-ribazole-5'-phosphate from nicotinate mononucleotide (NAMN) and 5,6-dimethylbenzimidazole (DMB).</text>
</comment>
<organism evidence="11 12">
    <name type="scientific">Geoanaerobacter pelophilus</name>
    <dbReference type="NCBI Taxonomy" id="60036"/>
    <lineage>
        <taxon>Bacteria</taxon>
        <taxon>Pseudomonadati</taxon>
        <taxon>Thermodesulfobacteriota</taxon>
        <taxon>Desulfuromonadia</taxon>
        <taxon>Geobacterales</taxon>
        <taxon>Geobacteraceae</taxon>
        <taxon>Geoanaerobacter</taxon>
    </lineage>
</organism>
<evidence type="ECO:0000256" key="2">
    <source>
        <dbReference type="ARBA" id="ARBA00007110"/>
    </source>
</evidence>
<dbReference type="SUPFAM" id="SSF52733">
    <property type="entry name" value="Nicotinate mononucleotide:5,6-dimethylbenzimidazole phosphoribosyltransferase (CobT)"/>
    <property type="match status" value="1"/>
</dbReference>
<keyword evidence="6 10" id="KW-0328">Glycosyltransferase</keyword>
<feature type="active site" description="Proton acceptor" evidence="10">
    <location>
        <position position="328"/>
    </location>
</feature>
<evidence type="ECO:0000256" key="4">
    <source>
        <dbReference type="ARBA" id="ARBA00015486"/>
    </source>
</evidence>
<keyword evidence="12" id="KW-1185">Reference proteome</keyword>
<dbReference type="NCBIfam" id="NF000996">
    <property type="entry name" value="PRK00105.1"/>
    <property type="match status" value="1"/>
</dbReference>
<dbReference type="EC" id="2.4.2.21" evidence="3 10"/>
<dbReference type="Gene3D" id="3.40.50.10210">
    <property type="match status" value="1"/>
</dbReference>
<keyword evidence="7 10" id="KW-0808">Transferase</keyword>
<evidence type="ECO:0000256" key="9">
    <source>
        <dbReference type="ARBA" id="ARBA00047340"/>
    </source>
</evidence>
<comment type="catalytic activity">
    <reaction evidence="9 10">
        <text>5,6-dimethylbenzimidazole + nicotinate beta-D-ribonucleotide = alpha-ribazole 5'-phosphate + nicotinate + H(+)</text>
        <dbReference type="Rhea" id="RHEA:11196"/>
        <dbReference type="ChEBI" id="CHEBI:15378"/>
        <dbReference type="ChEBI" id="CHEBI:15890"/>
        <dbReference type="ChEBI" id="CHEBI:32544"/>
        <dbReference type="ChEBI" id="CHEBI:57502"/>
        <dbReference type="ChEBI" id="CHEBI:57918"/>
        <dbReference type="EC" id="2.4.2.21"/>
    </reaction>
</comment>
<dbReference type="InterPro" id="IPR003200">
    <property type="entry name" value="Nict_dMeBzImd_PRibTrfase"/>
</dbReference>
<gene>
    <name evidence="10" type="primary">cobT</name>
    <name evidence="11" type="ORF">GPEL0_01f4968</name>
</gene>
<keyword evidence="5 10" id="KW-0169">Cobalamin biosynthesis</keyword>
<dbReference type="NCBIfam" id="TIGR03160">
    <property type="entry name" value="cobT_DBIPRT"/>
    <property type="match status" value="1"/>
</dbReference>
<evidence type="ECO:0000256" key="5">
    <source>
        <dbReference type="ARBA" id="ARBA00022573"/>
    </source>
</evidence>
<dbReference type="HAMAP" id="MF_00230">
    <property type="entry name" value="CobT"/>
    <property type="match status" value="1"/>
</dbReference>
<protein>
    <recommendedName>
        <fullName evidence="4 10">Nicotinate-nucleotide--dimethylbenzimidazole phosphoribosyltransferase</fullName>
        <shortName evidence="10">NN:DBI PRT</shortName>
        <ecNumber evidence="3 10">2.4.2.21</ecNumber>
    </recommendedName>
    <alternativeName>
        <fullName evidence="8 10">N(1)-alpha-phosphoribosyltransferase</fullName>
    </alternativeName>
</protein>
<dbReference type="EMBL" id="BDQG01000001">
    <property type="protein sequence ID" value="GAW68564.1"/>
    <property type="molecule type" value="Genomic_DNA"/>
</dbReference>
<evidence type="ECO:0000313" key="12">
    <source>
        <dbReference type="Proteomes" id="UP000194153"/>
    </source>
</evidence>
<dbReference type="CDD" id="cd02439">
    <property type="entry name" value="DMB-PRT_CobT"/>
    <property type="match status" value="1"/>
</dbReference>
<dbReference type="GO" id="GO:0016757">
    <property type="term" value="F:glycosyltransferase activity"/>
    <property type="evidence" value="ECO:0007669"/>
    <property type="project" value="UniProtKB-KW"/>
</dbReference>